<dbReference type="Pfam" id="PF07504">
    <property type="entry name" value="FTP"/>
    <property type="match status" value="1"/>
</dbReference>
<evidence type="ECO:0000313" key="10">
    <source>
        <dbReference type="Proteomes" id="UP000320333"/>
    </source>
</evidence>
<feature type="compositionally biased region" description="Low complexity" evidence="6">
    <location>
        <begin position="242"/>
        <end position="253"/>
    </location>
</feature>
<dbReference type="PANTHER" id="PTHR33478">
    <property type="entry name" value="EXTRACELLULAR METALLOPROTEINASE MEP"/>
    <property type="match status" value="1"/>
</dbReference>
<reference evidence="9 10" key="1">
    <citation type="journal article" date="2019" name="Sci. Rep.">
        <title>Comparative genomics of chytrid fungi reveal insights into the obligate biotrophic and pathogenic lifestyle of Synchytrium endobioticum.</title>
        <authorList>
            <person name="van de Vossenberg B.T.L.H."/>
            <person name="Warris S."/>
            <person name="Nguyen H.D.T."/>
            <person name="van Gent-Pelzer M.P.E."/>
            <person name="Joly D.L."/>
            <person name="van de Geest H.C."/>
            <person name="Bonants P.J.M."/>
            <person name="Smith D.S."/>
            <person name="Levesque C.A."/>
            <person name="van der Lee T.A.J."/>
        </authorList>
    </citation>
    <scope>NUCLEOTIDE SEQUENCE [LARGE SCALE GENOMIC DNA]</scope>
    <source>
        <strain evidence="9 10">CBS 675.73</strain>
    </source>
</reference>
<evidence type="ECO:0000256" key="5">
    <source>
        <dbReference type="ARBA" id="ARBA00023049"/>
    </source>
</evidence>
<gene>
    <name evidence="9" type="ORF">CcCBS67573_g08793</name>
</gene>
<keyword evidence="3" id="KW-0378">Hydrolase</keyword>
<dbReference type="GO" id="GO:0046872">
    <property type="term" value="F:metal ion binding"/>
    <property type="evidence" value="ECO:0007669"/>
    <property type="project" value="UniProtKB-KW"/>
</dbReference>
<sequence>MHLHIVLAASFLARTLAAPLALSKTDPADLPAFYQPISVSKDTAQLSQSVRRGAPMSTSDATSFANNLMMTEMNLTQDQFQNTNSYTSDGMTHVYSVQMYANLPIANAVCSTHIDASGSLLGMHNSFVPKEIMAKASPISKRDMMSADQAVLMFAKEMGFSTSDKLTAAAATDGGITTVSGASFAMQPIQASQKYYQTGDALVHTWDLSIQMEDTWQNLFVDSTTGKVVGMSNWTSDHQKRQATTNQNAAARTGGRGQRPATGGRGTTNPGSPAQVPTGAPAAGPVAPATYNVIPMGKLNPVAGAGNGFKL</sequence>
<dbReference type="InterPro" id="IPR050371">
    <property type="entry name" value="Fungal_virulence_M36"/>
</dbReference>
<feature type="compositionally biased region" description="Low complexity" evidence="6">
    <location>
        <begin position="273"/>
        <end position="283"/>
    </location>
</feature>
<comment type="caution">
    <text evidence="9">The sequence shown here is derived from an EMBL/GenBank/DDBJ whole genome shotgun (WGS) entry which is preliminary data.</text>
</comment>
<dbReference type="GO" id="GO:0006508">
    <property type="term" value="P:proteolysis"/>
    <property type="evidence" value="ECO:0007669"/>
    <property type="project" value="UniProtKB-KW"/>
</dbReference>
<keyword evidence="5" id="KW-0482">Metalloprotease</keyword>
<evidence type="ECO:0000256" key="6">
    <source>
        <dbReference type="SAM" id="MobiDB-lite"/>
    </source>
</evidence>
<dbReference type="OrthoDB" id="10478271at2759"/>
<evidence type="ECO:0000313" key="9">
    <source>
        <dbReference type="EMBL" id="TPX63026.1"/>
    </source>
</evidence>
<keyword evidence="1" id="KW-0645">Protease</keyword>
<accession>A0A507EI90</accession>
<protein>
    <recommendedName>
        <fullName evidence="8">FTP domain-containing protein</fullName>
    </recommendedName>
</protein>
<dbReference type="PANTHER" id="PTHR33478:SF1">
    <property type="entry name" value="EXTRACELLULAR METALLOPROTEINASE MEP"/>
    <property type="match status" value="1"/>
</dbReference>
<feature type="signal peptide" evidence="7">
    <location>
        <begin position="1"/>
        <end position="17"/>
    </location>
</feature>
<keyword evidence="2" id="KW-0479">Metal-binding</keyword>
<dbReference type="AlphaFoldDB" id="A0A507EI90"/>
<dbReference type="GO" id="GO:0008237">
    <property type="term" value="F:metallopeptidase activity"/>
    <property type="evidence" value="ECO:0007669"/>
    <property type="project" value="UniProtKB-KW"/>
</dbReference>
<keyword evidence="10" id="KW-1185">Reference proteome</keyword>
<proteinExistence type="predicted"/>
<name>A0A507EI90_9FUNG</name>
<evidence type="ECO:0000256" key="4">
    <source>
        <dbReference type="ARBA" id="ARBA00022833"/>
    </source>
</evidence>
<feature type="non-terminal residue" evidence="9">
    <location>
        <position position="311"/>
    </location>
</feature>
<evidence type="ECO:0000259" key="8">
    <source>
        <dbReference type="Pfam" id="PF07504"/>
    </source>
</evidence>
<dbReference type="EMBL" id="QEAP01000636">
    <property type="protein sequence ID" value="TPX63026.1"/>
    <property type="molecule type" value="Genomic_DNA"/>
</dbReference>
<evidence type="ECO:0000256" key="3">
    <source>
        <dbReference type="ARBA" id="ARBA00022801"/>
    </source>
</evidence>
<dbReference type="InterPro" id="IPR011096">
    <property type="entry name" value="FTP_domain"/>
</dbReference>
<feature type="domain" description="FTP" evidence="8">
    <location>
        <begin position="78"/>
        <end position="127"/>
    </location>
</feature>
<keyword evidence="4" id="KW-0862">Zinc</keyword>
<feature type="chain" id="PRO_5021259677" description="FTP domain-containing protein" evidence="7">
    <location>
        <begin position="18"/>
        <end position="311"/>
    </location>
</feature>
<evidence type="ECO:0000256" key="2">
    <source>
        <dbReference type="ARBA" id="ARBA00022723"/>
    </source>
</evidence>
<feature type="region of interest" description="Disordered" evidence="6">
    <location>
        <begin position="236"/>
        <end position="283"/>
    </location>
</feature>
<keyword evidence="7" id="KW-0732">Signal</keyword>
<organism evidence="9 10">
    <name type="scientific">Chytriomyces confervae</name>
    <dbReference type="NCBI Taxonomy" id="246404"/>
    <lineage>
        <taxon>Eukaryota</taxon>
        <taxon>Fungi</taxon>
        <taxon>Fungi incertae sedis</taxon>
        <taxon>Chytridiomycota</taxon>
        <taxon>Chytridiomycota incertae sedis</taxon>
        <taxon>Chytridiomycetes</taxon>
        <taxon>Chytridiales</taxon>
        <taxon>Chytriomycetaceae</taxon>
        <taxon>Chytriomyces</taxon>
    </lineage>
</organism>
<evidence type="ECO:0000256" key="1">
    <source>
        <dbReference type="ARBA" id="ARBA00022670"/>
    </source>
</evidence>
<evidence type="ECO:0000256" key="7">
    <source>
        <dbReference type="SAM" id="SignalP"/>
    </source>
</evidence>
<dbReference type="Proteomes" id="UP000320333">
    <property type="component" value="Unassembled WGS sequence"/>
</dbReference>